<evidence type="ECO:0000313" key="10">
    <source>
        <dbReference type="EnsemblMetazoa" id="NP_001037600.1"/>
    </source>
</evidence>
<dbReference type="InterPro" id="IPR034353">
    <property type="entry name" value="ABT1/ESF2_RRM"/>
</dbReference>
<dbReference type="GO" id="GO:0003723">
    <property type="term" value="F:RNA binding"/>
    <property type="evidence" value="ECO:0007669"/>
    <property type="project" value="UniProtKB-UniRule"/>
</dbReference>
<dbReference type="PROSITE" id="PS50102">
    <property type="entry name" value="RRM"/>
    <property type="match status" value="1"/>
</dbReference>
<organism evidence="9">
    <name type="scientific">Bombyx mori</name>
    <name type="common">Silk moth</name>
    <dbReference type="NCBI Taxonomy" id="7091"/>
    <lineage>
        <taxon>Eukaryota</taxon>
        <taxon>Metazoa</taxon>
        <taxon>Ecdysozoa</taxon>
        <taxon>Arthropoda</taxon>
        <taxon>Hexapoda</taxon>
        <taxon>Insecta</taxon>
        <taxon>Pterygota</taxon>
        <taxon>Neoptera</taxon>
        <taxon>Endopterygota</taxon>
        <taxon>Lepidoptera</taxon>
        <taxon>Glossata</taxon>
        <taxon>Ditrysia</taxon>
        <taxon>Bombycoidea</taxon>
        <taxon>Bombycidae</taxon>
        <taxon>Bombycinae</taxon>
        <taxon>Bombyx</taxon>
    </lineage>
</organism>
<dbReference type="GO" id="GO:0005730">
    <property type="term" value="C:nucleolus"/>
    <property type="evidence" value="ECO:0007669"/>
    <property type="project" value="UniProtKB-SubCell"/>
</dbReference>
<dbReference type="Gene3D" id="3.30.70.330">
    <property type="match status" value="1"/>
</dbReference>
<comment type="similarity">
    <text evidence="2">Belongs to the ESF2/ABP1 family.</text>
</comment>
<dbReference type="InterPro" id="IPR000504">
    <property type="entry name" value="RRM_dom"/>
</dbReference>
<dbReference type="PANTHER" id="PTHR12311:SF7">
    <property type="entry name" value="ACTIVATOR OF BASAL TRANSCRIPTION 1"/>
    <property type="match status" value="1"/>
</dbReference>
<feature type="region of interest" description="Disordered" evidence="7">
    <location>
        <begin position="181"/>
        <end position="202"/>
    </location>
</feature>
<dbReference type="KEGG" id="bmor:733051"/>
<name>Q1HDZ9_BOMMO</name>
<dbReference type="Pfam" id="PF00076">
    <property type="entry name" value="RRM_1"/>
    <property type="match status" value="1"/>
</dbReference>
<reference evidence="9" key="1">
    <citation type="submission" date="2006-04" db="EMBL/GenBank/DDBJ databases">
        <title>RNA binding proteins in Bombyx mori.</title>
        <authorList>
            <person name="Wang L.-L."/>
            <person name="Chen K.-P."/>
            <person name="Yao Q."/>
            <person name="Hu Z.-G."/>
            <person name="Gao G.-T."/>
        </authorList>
    </citation>
    <scope>NUCLEOTIDE SEQUENCE</scope>
</reference>
<evidence type="ECO:0000256" key="7">
    <source>
        <dbReference type="SAM" id="MobiDB-lite"/>
    </source>
</evidence>
<evidence type="ECO:0000256" key="3">
    <source>
        <dbReference type="ARBA" id="ARBA00020737"/>
    </source>
</evidence>
<dbReference type="GO" id="GO:0000480">
    <property type="term" value="P:endonucleolytic cleavage in 5'-ETS of tricistronic rRNA transcript (SSU-rRNA, 5.8S rRNA, LSU-rRNA)"/>
    <property type="evidence" value="ECO:0007669"/>
    <property type="project" value="TreeGrafter"/>
</dbReference>
<dbReference type="HOGENOM" id="CLU_054086_3_3_1"/>
<dbReference type="OrthoDB" id="287393at2759"/>
<dbReference type="CDD" id="cd12263">
    <property type="entry name" value="RRM_ABT1_like"/>
    <property type="match status" value="1"/>
</dbReference>
<evidence type="ECO:0000313" key="9">
    <source>
        <dbReference type="EMBL" id="ABF55963.1"/>
    </source>
</evidence>
<dbReference type="PANTHER" id="PTHR12311">
    <property type="entry name" value="ACTIVATOR OF BASAL TRANSCRIPTION 1"/>
    <property type="match status" value="1"/>
</dbReference>
<dbReference type="SUPFAM" id="SSF54928">
    <property type="entry name" value="RNA-binding domain, RBD"/>
    <property type="match status" value="1"/>
</dbReference>
<evidence type="ECO:0000256" key="2">
    <source>
        <dbReference type="ARBA" id="ARBA00005819"/>
    </source>
</evidence>
<protein>
    <recommendedName>
        <fullName evidence="3">Activator of basal transcription 1</fullName>
    </recommendedName>
</protein>
<evidence type="ECO:0000256" key="1">
    <source>
        <dbReference type="ARBA" id="ARBA00004604"/>
    </source>
</evidence>
<reference evidence="11" key="2">
    <citation type="journal article" date="2008" name="Insect Biochem. Mol. Biol.">
        <title>The genome of a lepidopteran model insect, the silkworm Bombyx mori.</title>
        <authorList>
            <consortium name="International Silkworm Genome Consortium"/>
        </authorList>
    </citation>
    <scope>NUCLEOTIDE SEQUENCE [LARGE SCALE GENOMIC DNA]</scope>
    <source>
        <strain evidence="11">p50T</strain>
    </source>
</reference>
<dbReference type="GO" id="GO:0000472">
    <property type="term" value="P:endonucleolytic cleavage to generate mature 5'-end of SSU-rRNA from (SSU-rRNA, 5.8S rRNA, LSU-rRNA)"/>
    <property type="evidence" value="ECO:0007669"/>
    <property type="project" value="TreeGrafter"/>
</dbReference>
<evidence type="ECO:0000256" key="6">
    <source>
        <dbReference type="PROSITE-ProRule" id="PRU00176"/>
    </source>
</evidence>
<evidence type="ECO:0000313" key="11">
    <source>
        <dbReference type="Proteomes" id="UP000005204"/>
    </source>
</evidence>
<reference evidence="10" key="3">
    <citation type="submission" date="2022-06" db="UniProtKB">
        <authorList>
            <consortium name="EnsemblMetazoa"/>
        </authorList>
    </citation>
    <scope>IDENTIFICATION</scope>
    <source>
        <strain evidence="10">p50T (Dazao)</strain>
    </source>
</reference>
<keyword evidence="5" id="KW-0539">Nucleus</keyword>
<feature type="domain" description="RRM" evidence="8">
    <location>
        <begin position="51"/>
        <end position="128"/>
    </location>
</feature>
<dbReference type="EMBL" id="DQ497198">
    <property type="protein sequence ID" value="ABF55963.1"/>
    <property type="molecule type" value="mRNA"/>
</dbReference>
<evidence type="ECO:0000259" key="8">
    <source>
        <dbReference type="PROSITE" id="PS50102"/>
    </source>
</evidence>
<dbReference type="GO" id="GO:0000447">
    <property type="term" value="P:endonucleolytic cleavage in ITS1 to separate SSU-rRNA from 5.8S rRNA and LSU-rRNA from tricistronic rRNA transcript (SSU-rRNA, 5.8S rRNA, LSU-rRNA)"/>
    <property type="evidence" value="ECO:0007669"/>
    <property type="project" value="TreeGrafter"/>
</dbReference>
<accession>Q1HDZ9</accession>
<evidence type="ECO:0000256" key="5">
    <source>
        <dbReference type="ARBA" id="ARBA00023242"/>
    </source>
</evidence>
<proteinExistence type="evidence at transcript level"/>
<dbReference type="Proteomes" id="UP000005204">
    <property type="component" value="Unassembled WGS sequence"/>
</dbReference>
<keyword evidence="4 6" id="KW-0694">RNA-binding</keyword>
<dbReference type="EnsemblMetazoa" id="NM_001044135.1">
    <property type="protein sequence ID" value="NP_001037600.1"/>
    <property type="gene ID" value="LOC733051"/>
</dbReference>
<dbReference type="GO" id="GO:0034462">
    <property type="term" value="P:small-subunit processome assembly"/>
    <property type="evidence" value="ECO:0007669"/>
    <property type="project" value="TreeGrafter"/>
</dbReference>
<sequence length="202" mass="23878">MGTYFKTCEMPDVKTERVPENGTDCEINHKNIDRTSKFDNKLLKQKTRKRGIIFLSTIPPYMNVAKIREIFSQFGEVGRIYLQPTGKPGEKRKRVPNQFSEGWVEFEKKKIAKQVAVKLNNTKIGTRKKSRYYDMIWNIKYIPRFKWIHLSERLAYERAAMKQRLRAEIAQAKKEAHYLQSNVEKSKKIKKKKSMENDLTSN</sequence>
<dbReference type="AlphaFoldDB" id="Q1HDZ9"/>
<dbReference type="InterPro" id="IPR039119">
    <property type="entry name" value="ABT1/Esf2"/>
</dbReference>
<dbReference type="InterPro" id="IPR012677">
    <property type="entry name" value="Nucleotide-bd_a/b_plait_sf"/>
</dbReference>
<evidence type="ECO:0000256" key="4">
    <source>
        <dbReference type="ARBA" id="ARBA00022884"/>
    </source>
</evidence>
<comment type="subcellular location">
    <subcellularLocation>
        <location evidence="1">Nucleus</location>
        <location evidence="1">Nucleolus</location>
    </subcellularLocation>
</comment>
<gene>
    <name evidence="10" type="primary">733051</name>
</gene>
<dbReference type="InterPro" id="IPR035979">
    <property type="entry name" value="RBD_domain_sf"/>
</dbReference>
<keyword evidence="11" id="KW-1185">Reference proteome</keyword>